<comment type="caution">
    <text evidence="5">The sequence shown here is derived from an EMBL/GenBank/DDBJ whole genome shotgun (WGS) entry which is preliminary data.</text>
</comment>
<dbReference type="OrthoDB" id="636685at2759"/>
<protein>
    <recommendedName>
        <fullName evidence="4">Transcription factor CBF/NF-Y/archaeal histone domain-containing protein</fullName>
    </recommendedName>
</protein>
<dbReference type="InterPro" id="IPR003958">
    <property type="entry name" value="CBFA_NFYB_domain"/>
</dbReference>
<reference evidence="5 6" key="1">
    <citation type="journal article" date="2020" name="IScience">
        <title>Genome Sequencing of the Endangered Kingdonia uniflora (Circaeasteraceae, Ranunculales) Reveals Potential Mechanisms of Evolutionary Specialization.</title>
        <authorList>
            <person name="Sun Y."/>
            <person name="Deng T."/>
            <person name="Zhang A."/>
            <person name="Moore M.J."/>
            <person name="Landis J.B."/>
            <person name="Lin N."/>
            <person name="Zhang H."/>
            <person name="Zhang X."/>
            <person name="Huang J."/>
            <person name="Zhang X."/>
            <person name="Sun H."/>
            <person name="Wang H."/>
        </authorList>
    </citation>
    <scope>NUCLEOTIDE SEQUENCE [LARGE SCALE GENOMIC DNA]</scope>
    <source>
        <strain evidence="5">TB1705</strain>
        <tissue evidence="5">Leaf</tissue>
    </source>
</reference>
<feature type="domain" description="Transcription factor CBF/NF-Y/archaeal histone" evidence="4">
    <location>
        <begin position="15"/>
        <end position="77"/>
    </location>
</feature>
<dbReference type="PANTHER" id="PTHR10252">
    <property type="entry name" value="HISTONE-LIKE TRANSCRIPTION FACTOR CCAAT-RELATED"/>
    <property type="match status" value="1"/>
</dbReference>
<feature type="region of interest" description="Disordered" evidence="3">
    <location>
        <begin position="82"/>
        <end position="129"/>
    </location>
</feature>
<dbReference type="GO" id="GO:0000976">
    <property type="term" value="F:transcription cis-regulatory region binding"/>
    <property type="evidence" value="ECO:0007669"/>
    <property type="project" value="TreeGrafter"/>
</dbReference>
<organism evidence="5 6">
    <name type="scientific">Kingdonia uniflora</name>
    <dbReference type="NCBI Taxonomy" id="39325"/>
    <lineage>
        <taxon>Eukaryota</taxon>
        <taxon>Viridiplantae</taxon>
        <taxon>Streptophyta</taxon>
        <taxon>Embryophyta</taxon>
        <taxon>Tracheophyta</taxon>
        <taxon>Spermatophyta</taxon>
        <taxon>Magnoliopsida</taxon>
        <taxon>Ranunculales</taxon>
        <taxon>Circaeasteraceae</taxon>
        <taxon>Kingdonia</taxon>
    </lineage>
</organism>
<evidence type="ECO:0000313" key="6">
    <source>
        <dbReference type="Proteomes" id="UP000541444"/>
    </source>
</evidence>
<evidence type="ECO:0000256" key="3">
    <source>
        <dbReference type="SAM" id="MobiDB-lite"/>
    </source>
</evidence>
<dbReference type="InterPro" id="IPR009072">
    <property type="entry name" value="Histone-fold"/>
</dbReference>
<dbReference type="Pfam" id="PF00808">
    <property type="entry name" value="CBFD_NFYB_HMF"/>
    <property type="match status" value="1"/>
</dbReference>
<proteinExistence type="predicted"/>
<evidence type="ECO:0000256" key="1">
    <source>
        <dbReference type="ARBA" id="ARBA00004123"/>
    </source>
</evidence>
<dbReference type="Gene3D" id="1.10.20.10">
    <property type="entry name" value="Histone, subunit A"/>
    <property type="match status" value="1"/>
</dbReference>
<dbReference type="CDD" id="cd22929">
    <property type="entry name" value="HFD_POLE4-like"/>
    <property type="match status" value="1"/>
</dbReference>
<evidence type="ECO:0000259" key="4">
    <source>
        <dbReference type="Pfam" id="PF00808"/>
    </source>
</evidence>
<gene>
    <name evidence="5" type="ORF">GIB67_020452</name>
</gene>
<dbReference type="PANTHER" id="PTHR10252:SF54">
    <property type="entry name" value="CHROMATIN ACCESSIBILITY COMPLEX PROTEIN 1"/>
    <property type="match status" value="1"/>
</dbReference>
<dbReference type="Proteomes" id="UP000541444">
    <property type="component" value="Unassembled WGS sequence"/>
</dbReference>
<dbReference type="GO" id="GO:0005634">
    <property type="term" value="C:nucleus"/>
    <property type="evidence" value="ECO:0007669"/>
    <property type="project" value="UniProtKB-SubCell"/>
</dbReference>
<name>A0A7J7LUX6_9MAGN</name>
<dbReference type="EMBL" id="JACGCM010001990">
    <property type="protein sequence ID" value="KAF6146358.1"/>
    <property type="molecule type" value="Genomic_DNA"/>
</dbReference>
<dbReference type="InterPro" id="IPR050568">
    <property type="entry name" value="Transcr_DNA_Rep_Reg"/>
</dbReference>
<dbReference type="GO" id="GO:0046982">
    <property type="term" value="F:protein heterodimerization activity"/>
    <property type="evidence" value="ECO:0007669"/>
    <property type="project" value="InterPro"/>
</dbReference>
<sequence length="129" mass="14744">MAEEEKETPETLKPQFPLGRVKKMMKLDKEINIVNSEALYLVTLSIDLFLQFLAEKSSEVAVEKKRKIVKIEHLRIATKRHQPTNDFLMDSLPMPSSKDASTSQNQSEPLPAGTRRIDHFFSKSTNEAE</sequence>
<comment type="subcellular location">
    <subcellularLocation>
        <location evidence="1">Nucleus</location>
    </subcellularLocation>
</comment>
<evidence type="ECO:0000256" key="2">
    <source>
        <dbReference type="ARBA" id="ARBA00023242"/>
    </source>
</evidence>
<dbReference type="SUPFAM" id="SSF47113">
    <property type="entry name" value="Histone-fold"/>
    <property type="match status" value="1"/>
</dbReference>
<feature type="compositionally biased region" description="Polar residues" evidence="3">
    <location>
        <begin position="98"/>
        <end position="108"/>
    </location>
</feature>
<dbReference type="AlphaFoldDB" id="A0A7J7LUX6"/>
<dbReference type="GO" id="GO:0006355">
    <property type="term" value="P:regulation of DNA-templated transcription"/>
    <property type="evidence" value="ECO:0007669"/>
    <property type="project" value="TreeGrafter"/>
</dbReference>
<keyword evidence="6" id="KW-1185">Reference proteome</keyword>
<evidence type="ECO:0000313" key="5">
    <source>
        <dbReference type="EMBL" id="KAF6146358.1"/>
    </source>
</evidence>
<accession>A0A7J7LUX6</accession>
<keyword evidence="2" id="KW-0539">Nucleus</keyword>